<sequence>MFIFFFSIPNLLSLNEDDLPTIPSLKILDLQIFTEFDIHSLHHILHCIPNLQDFSFTLINEHLDTPFIDDLLDGNNWQQILTRHVSNLNKFNFHMSFLTDEGLFDLNLVLNSFRCFLTRYDNWHMAISRWEIFEEFIPFFMDSYRNESHEYVDNLSSLIDLSTIVTLKFEQSNDLRRSHVVPYILRAVQADYFKAEHRDEFLRLRTECRDLINQTRGFCDKAIPSLEYAIKQYSSPNPVDVKILAETVLSRVNSKDIIEQCEKVENTIMTFNDRIATDEYYKKTNIKSFLSFVFGTTLAITSLIGFFFAPVVLEVEIALAASGFIFTNVLSPSIDLFSSGLNRIRAVENFKQCKENMIEASKFVNQLKKELSDVTQNHSRLEVRLDMQDVHDLKPIYERLLENMNDIRQLCLKPFPAP</sequence>
<protein>
    <submittedName>
        <fullName evidence="2">Uncharacterized protein</fullName>
    </submittedName>
</protein>
<keyword evidence="1" id="KW-0812">Transmembrane</keyword>
<keyword evidence="1" id="KW-0472">Membrane</keyword>
<dbReference type="EMBL" id="CAJNOU010002026">
    <property type="protein sequence ID" value="CAF1282056.1"/>
    <property type="molecule type" value="Genomic_DNA"/>
</dbReference>
<comment type="caution">
    <text evidence="2">The sequence shown here is derived from an EMBL/GenBank/DDBJ whole genome shotgun (WGS) entry which is preliminary data.</text>
</comment>
<name>A0A815CD86_9BILA</name>
<accession>A0A815CD86</accession>
<gene>
    <name evidence="2" type="ORF">SEV965_LOCUS25308</name>
</gene>
<feature type="transmembrane region" description="Helical" evidence="1">
    <location>
        <begin position="317"/>
        <end position="337"/>
    </location>
</feature>
<feature type="transmembrane region" description="Helical" evidence="1">
    <location>
        <begin position="289"/>
        <end position="311"/>
    </location>
</feature>
<dbReference type="Proteomes" id="UP000663889">
    <property type="component" value="Unassembled WGS sequence"/>
</dbReference>
<evidence type="ECO:0000256" key="1">
    <source>
        <dbReference type="SAM" id="Phobius"/>
    </source>
</evidence>
<keyword evidence="1" id="KW-1133">Transmembrane helix</keyword>
<proteinExistence type="predicted"/>
<evidence type="ECO:0000313" key="3">
    <source>
        <dbReference type="Proteomes" id="UP000663889"/>
    </source>
</evidence>
<reference evidence="2" key="1">
    <citation type="submission" date="2021-02" db="EMBL/GenBank/DDBJ databases">
        <authorList>
            <person name="Nowell W R."/>
        </authorList>
    </citation>
    <scope>NUCLEOTIDE SEQUENCE</scope>
</reference>
<dbReference type="AlphaFoldDB" id="A0A815CD86"/>
<evidence type="ECO:0000313" key="2">
    <source>
        <dbReference type="EMBL" id="CAF1282056.1"/>
    </source>
</evidence>
<organism evidence="2 3">
    <name type="scientific">Rotaria sordida</name>
    <dbReference type="NCBI Taxonomy" id="392033"/>
    <lineage>
        <taxon>Eukaryota</taxon>
        <taxon>Metazoa</taxon>
        <taxon>Spiralia</taxon>
        <taxon>Gnathifera</taxon>
        <taxon>Rotifera</taxon>
        <taxon>Eurotatoria</taxon>
        <taxon>Bdelloidea</taxon>
        <taxon>Philodinida</taxon>
        <taxon>Philodinidae</taxon>
        <taxon>Rotaria</taxon>
    </lineage>
</organism>